<dbReference type="InterPro" id="IPR002508">
    <property type="entry name" value="MurNAc-LAA_cat"/>
</dbReference>
<dbReference type="Pfam" id="PF01832">
    <property type="entry name" value="Glucosaminidase"/>
    <property type="match status" value="1"/>
</dbReference>
<dbReference type="InterPro" id="IPR002901">
    <property type="entry name" value="MGlyc_endo_b_GlcNAc-like_dom"/>
</dbReference>
<proteinExistence type="predicted"/>
<dbReference type="EC" id="3.5.1.28" evidence="2"/>
<dbReference type="RefSeq" id="WP_316428541.1">
    <property type="nucleotide sequence ID" value="NZ_CP130144.1"/>
</dbReference>
<dbReference type="SUPFAM" id="SSF53187">
    <property type="entry name" value="Zn-dependent exopeptidases"/>
    <property type="match status" value="1"/>
</dbReference>
<reference evidence="2" key="2">
    <citation type="submission" date="2023-07" db="EMBL/GenBank/DDBJ databases">
        <authorList>
            <person name="Bai X.-H."/>
            <person name="Wang H.-H."/>
            <person name="Wang J."/>
            <person name="Ma M.-Y."/>
            <person name="Hu H.-H."/>
            <person name="Song Z.-L."/>
            <person name="Ma H.-G."/>
            <person name="Fan Y."/>
            <person name="Du C.-Y."/>
            <person name="Xu J.-C."/>
        </authorList>
    </citation>
    <scope>NUCLEOTIDE SEQUENCE</scope>
    <source>
        <strain evidence="2">CZ1</strain>
    </source>
</reference>
<dbReference type="GO" id="GO:0009253">
    <property type="term" value="P:peptidoglycan catabolic process"/>
    <property type="evidence" value="ECO:0007669"/>
    <property type="project" value="InterPro"/>
</dbReference>
<evidence type="ECO:0000313" key="2">
    <source>
        <dbReference type="EMBL" id="WNZ48163.1"/>
    </source>
</evidence>
<dbReference type="AlphaFoldDB" id="A0AA96WZW8"/>
<accession>A0AA96WZW8</accession>
<name>A0AA96WZW8_LEPBY</name>
<reference evidence="2" key="1">
    <citation type="journal article" date="2023" name="Plants (Basel)">
        <title>Genomic Analysis of Leptolyngbya boryana CZ1 Reveals Efficient Carbon Fixation Modules.</title>
        <authorList>
            <person name="Bai X."/>
            <person name="Wang H."/>
            <person name="Cheng W."/>
            <person name="Wang J."/>
            <person name="Ma M."/>
            <person name="Hu H."/>
            <person name="Song Z."/>
            <person name="Ma H."/>
            <person name="Fan Y."/>
            <person name="Du C."/>
            <person name="Xu J."/>
        </authorList>
    </citation>
    <scope>NUCLEOTIDE SEQUENCE</scope>
    <source>
        <strain evidence="2">CZ1</strain>
    </source>
</reference>
<dbReference type="SMART" id="SM00646">
    <property type="entry name" value="Ami_3"/>
    <property type="match status" value="1"/>
</dbReference>
<dbReference type="EMBL" id="CP130144">
    <property type="protein sequence ID" value="WNZ48163.1"/>
    <property type="molecule type" value="Genomic_DNA"/>
</dbReference>
<keyword evidence="2" id="KW-0378">Hydrolase</keyword>
<dbReference type="GO" id="GO:0004040">
    <property type="term" value="F:amidase activity"/>
    <property type="evidence" value="ECO:0007669"/>
    <property type="project" value="InterPro"/>
</dbReference>
<sequence>MIFASNCCPDCGGVEIKPCKKLLAQSKTQLNDRRSIAPERLTTVLSDRLETIRQDTQQVKQVFLVANPIQFANQPISAALVKIRNQAATELKTQGFPVVIVPANLEPAEAIAWINRRAKPGDIALSIRTDAFLNPNTRGVTAFYRAGDENRRQKAQQLLDQILVNVPAWMNRGTKPDTETALGSLDFIRQMKIPAIVLTVGFTSSPEDRAIILNRSQAIAQGIAQGLALWNQTVTPMSINLNGQASDQQGVIVEGNSYIPIDLLDQLAIRVKRPQNARLIIYNNQTYIRAIDLRKVGVFVGWNSSDRGVILRNMLPLNPNKISSIMGRGYLSKNTLEAFLQQHNPQALQTFPNIAELYLEEAAIEDVNSDIAFTQALIETDFFRFGKTLQPTQNNFATLREVGSPWESAAFPNARTGVRAHIQLLKAYASLEPFSQDVVTPRFRFIIRGSAPRIQQLSFYYSSDPSYAEEVLATLQQLYQYQFARSLSRQSG</sequence>
<evidence type="ECO:0000259" key="1">
    <source>
        <dbReference type="SMART" id="SM00646"/>
    </source>
</evidence>
<dbReference type="Pfam" id="PF01520">
    <property type="entry name" value="Amidase_3"/>
    <property type="match status" value="1"/>
</dbReference>
<organism evidence="2">
    <name type="scientific">Leptolyngbya boryana CZ1</name>
    <dbReference type="NCBI Taxonomy" id="3060204"/>
    <lineage>
        <taxon>Bacteria</taxon>
        <taxon>Bacillati</taxon>
        <taxon>Cyanobacteriota</taxon>
        <taxon>Cyanophyceae</taxon>
        <taxon>Leptolyngbyales</taxon>
        <taxon>Leptolyngbyaceae</taxon>
        <taxon>Leptolyngbya group</taxon>
        <taxon>Leptolyngbya</taxon>
    </lineage>
</organism>
<dbReference type="GO" id="GO:0008745">
    <property type="term" value="F:N-acetylmuramoyl-L-alanine amidase activity"/>
    <property type="evidence" value="ECO:0007669"/>
    <property type="project" value="UniProtKB-EC"/>
</dbReference>
<dbReference type="Gene3D" id="3.40.630.40">
    <property type="entry name" value="Zn-dependent exopeptidases"/>
    <property type="match status" value="1"/>
</dbReference>
<gene>
    <name evidence="2" type="ORF">Q2T42_10005</name>
</gene>
<feature type="domain" description="MurNAc-LAA" evidence="1">
    <location>
        <begin position="112"/>
        <end position="228"/>
    </location>
</feature>
<dbReference type="CDD" id="cd02696">
    <property type="entry name" value="MurNAc-LAA"/>
    <property type="match status" value="1"/>
</dbReference>
<protein>
    <submittedName>
        <fullName evidence="2">N-acetylmuramoyl-L-alanine amidase</fullName>
        <ecNumber evidence="2">3.5.1.28</ecNumber>
    </submittedName>
</protein>